<dbReference type="VEuPathDB" id="FungiDB:AMAG_14196"/>
<protein>
    <submittedName>
        <fullName evidence="2">Uncharacterized protein</fullName>
    </submittedName>
</protein>
<dbReference type="OrthoDB" id="5580914at2759"/>
<organism evidence="2 3">
    <name type="scientific">Allomyces macrogynus (strain ATCC 38327)</name>
    <name type="common">Allomyces javanicus var. macrogynus</name>
    <dbReference type="NCBI Taxonomy" id="578462"/>
    <lineage>
        <taxon>Eukaryota</taxon>
        <taxon>Fungi</taxon>
        <taxon>Fungi incertae sedis</taxon>
        <taxon>Blastocladiomycota</taxon>
        <taxon>Blastocladiomycetes</taxon>
        <taxon>Blastocladiales</taxon>
        <taxon>Blastocladiaceae</taxon>
        <taxon>Allomyces</taxon>
    </lineage>
</organism>
<dbReference type="AlphaFoldDB" id="A0A0L0T4K3"/>
<evidence type="ECO:0000256" key="1">
    <source>
        <dbReference type="SAM" id="MobiDB-lite"/>
    </source>
</evidence>
<dbReference type="EMBL" id="GG745361">
    <property type="protein sequence ID" value="KNE69641.1"/>
    <property type="molecule type" value="Genomic_DNA"/>
</dbReference>
<gene>
    <name evidence="2" type="ORF">AMAG_14196</name>
</gene>
<accession>A0A0L0T4K3</accession>
<evidence type="ECO:0000313" key="2">
    <source>
        <dbReference type="EMBL" id="KNE69641.1"/>
    </source>
</evidence>
<keyword evidence="3" id="KW-1185">Reference proteome</keyword>
<feature type="region of interest" description="Disordered" evidence="1">
    <location>
        <begin position="55"/>
        <end position="108"/>
    </location>
</feature>
<name>A0A0L0T4K3_ALLM3</name>
<sequence length="455" mass="48075">MAASGTFCHDNGKYSPSQLFVRGCPPTPPNARFIPGSARPVAVFYNVHDHVELRGASSAPSAPPAAPARSSRQSLDNGADAEIDLEAGAAAPPPVPRRLPVPPPARSRTWSLTSAPADIALDASLRMATSRGPAAAPHRAPPTVTVNGVRTQWLYTKMPATDTLRVVAWRLGKTFLTCYAALDEPLVSFALDELVWRKDGVYGIEFGVAPAWRRVNLGDDSDEDVVPWDTQVAAAAPPVGFEDVDPAIWASVSSGRPVSPFADPEYVEGFRLYCEDAREIARWWETLQAYRTESALVYDPFRTSSTASSLDALVPAPTTASMRRRNITAPGPATTMIDRIGSVEDDCVEPVPPAPPSIPLSVRAWSPLAGLQVASEEPTAAVAGGDGLDATLTEVDLRGVGAGKMVPTVAEEGEENEEPNALGNTMVGAWVQPAAKGVAGDVPPAIVPAVVTRVL</sequence>
<evidence type="ECO:0000313" key="3">
    <source>
        <dbReference type="Proteomes" id="UP000054350"/>
    </source>
</evidence>
<reference evidence="3" key="2">
    <citation type="submission" date="2009-11" db="EMBL/GenBank/DDBJ databases">
        <title>The Genome Sequence of Allomyces macrogynus strain ATCC 38327.</title>
        <authorList>
            <consortium name="The Broad Institute Genome Sequencing Platform"/>
            <person name="Russ C."/>
            <person name="Cuomo C."/>
            <person name="Shea T."/>
            <person name="Young S.K."/>
            <person name="Zeng Q."/>
            <person name="Koehrsen M."/>
            <person name="Haas B."/>
            <person name="Borodovsky M."/>
            <person name="Guigo R."/>
            <person name="Alvarado L."/>
            <person name="Berlin A."/>
            <person name="Borenstein D."/>
            <person name="Chen Z."/>
            <person name="Engels R."/>
            <person name="Freedman E."/>
            <person name="Gellesch M."/>
            <person name="Goldberg J."/>
            <person name="Griggs A."/>
            <person name="Gujja S."/>
            <person name="Heiman D."/>
            <person name="Hepburn T."/>
            <person name="Howarth C."/>
            <person name="Jen D."/>
            <person name="Larson L."/>
            <person name="Lewis B."/>
            <person name="Mehta T."/>
            <person name="Park D."/>
            <person name="Pearson M."/>
            <person name="Roberts A."/>
            <person name="Saif S."/>
            <person name="Shenoy N."/>
            <person name="Sisk P."/>
            <person name="Stolte C."/>
            <person name="Sykes S."/>
            <person name="Walk T."/>
            <person name="White J."/>
            <person name="Yandava C."/>
            <person name="Burger G."/>
            <person name="Gray M.W."/>
            <person name="Holland P.W.H."/>
            <person name="King N."/>
            <person name="Lang F.B.F."/>
            <person name="Roger A.J."/>
            <person name="Ruiz-Trillo I."/>
            <person name="Lander E."/>
            <person name="Nusbaum C."/>
        </authorList>
    </citation>
    <scope>NUCLEOTIDE SEQUENCE [LARGE SCALE GENOMIC DNA]</scope>
    <source>
        <strain evidence="3">ATCC 38327</strain>
    </source>
</reference>
<proteinExistence type="predicted"/>
<dbReference type="Proteomes" id="UP000054350">
    <property type="component" value="Unassembled WGS sequence"/>
</dbReference>
<reference evidence="2 3" key="1">
    <citation type="submission" date="2009-11" db="EMBL/GenBank/DDBJ databases">
        <title>Annotation of Allomyces macrogynus ATCC 38327.</title>
        <authorList>
            <consortium name="The Broad Institute Genome Sequencing Platform"/>
            <person name="Russ C."/>
            <person name="Cuomo C."/>
            <person name="Burger G."/>
            <person name="Gray M.W."/>
            <person name="Holland P.W.H."/>
            <person name="King N."/>
            <person name="Lang F.B.F."/>
            <person name="Roger A.J."/>
            <person name="Ruiz-Trillo I."/>
            <person name="Young S.K."/>
            <person name="Zeng Q."/>
            <person name="Gargeya S."/>
            <person name="Fitzgerald M."/>
            <person name="Haas B."/>
            <person name="Abouelleil A."/>
            <person name="Alvarado L."/>
            <person name="Arachchi H.M."/>
            <person name="Berlin A."/>
            <person name="Chapman S.B."/>
            <person name="Gearin G."/>
            <person name="Goldberg J."/>
            <person name="Griggs A."/>
            <person name="Gujja S."/>
            <person name="Hansen M."/>
            <person name="Heiman D."/>
            <person name="Howarth C."/>
            <person name="Larimer J."/>
            <person name="Lui A."/>
            <person name="MacDonald P.J.P."/>
            <person name="McCowen C."/>
            <person name="Montmayeur A."/>
            <person name="Murphy C."/>
            <person name="Neiman D."/>
            <person name="Pearson M."/>
            <person name="Priest M."/>
            <person name="Roberts A."/>
            <person name="Saif S."/>
            <person name="Shea T."/>
            <person name="Sisk P."/>
            <person name="Stolte C."/>
            <person name="Sykes S."/>
            <person name="Wortman J."/>
            <person name="Nusbaum C."/>
            <person name="Birren B."/>
        </authorList>
    </citation>
    <scope>NUCLEOTIDE SEQUENCE [LARGE SCALE GENOMIC DNA]</scope>
    <source>
        <strain evidence="2 3">ATCC 38327</strain>
    </source>
</reference>
<feature type="compositionally biased region" description="Pro residues" evidence="1">
    <location>
        <begin position="91"/>
        <end position="105"/>
    </location>
</feature>